<gene>
    <name evidence="2" type="ORF">E2C01_085296</name>
</gene>
<evidence type="ECO:0000313" key="2">
    <source>
        <dbReference type="EMBL" id="MPC90319.1"/>
    </source>
</evidence>
<keyword evidence="3" id="KW-1185">Reference proteome</keyword>
<evidence type="ECO:0000256" key="1">
    <source>
        <dbReference type="SAM" id="MobiDB-lite"/>
    </source>
</evidence>
<comment type="caution">
    <text evidence="2">The sequence shown here is derived from an EMBL/GenBank/DDBJ whole genome shotgun (WGS) entry which is preliminary data.</text>
</comment>
<dbReference type="EMBL" id="VSRR010083959">
    <property type="protein sequence ID" value="MPC90319.1"/>
    <property type="molecule type" value="Genomic_DNA"/>
</dbReference>
<feature type="region of interest" description="Disordered" evidence="1">
    <location>
        <begin position="1"/>
        <end position="26"/>
    </location>
</feature>
<evidence type="ECO:0000313" key="3">
    <source>
        <dbReference type="Proteomes" id="UP000324222"/>
    </source>
</evidence>
<sequence>MPRPHAPAAPHRRRGGRREGVAQVLT</sequence>
<organism evidence="2 3">
    <name type="scientific">Portunus trituberculatus</name>
    <name type="common">Swimming crab</name>
    <name type="synonym">Neptunus trituberculatus</name>
    <dbReference type="NCBI Taxonomy" id="210409"/>
    <lineage>
        <taxon>Eukaryota</taxon>
        <taxon>Metazoa</taxon>
        <taxon>Ecdysozoa</taxon>
        <taxon>Arthropoda</taxon>
        <taxon>Crustacea</taxon>
        <taxon>Multicrustacea</taxon>
        <taxon>Malacostraca</taxon>
        <taxon>Eumalacostraca</taxon>
        <taxon>Eucarida</taxon>
        <taxon>Decapoda</taxon>
        <taxon>Pleocyemata</taxon>
        <taxon>Brachyura</taxon>
        <taxon>Eubrachyura</taxon>
        <taxon>Portunoidea</taxon>
        <taxon>Portunidae</taxon>
        <taxon>Portuninae</taxon>
        <taxon>Portunus</taxon>
    </lineage>
</organism>
<name>A0A5B7J6D5_PORTR</name>
<dbReference type="AlphaFoldDB" id="A0A5B7J6D5"/>
<protein>
    <submittedName>
        <fullName evidence="2">Uncharacterized protein</fullName>
    </submittedName>
</protein>
<reference evidence="2 3" key="1">
    <citation type="submission" date="2019-05" db="EMBL/GenBank/DDBJ databases">
        <title>Another draft genome of Portunus trituberculatus and its Hox gene families provides insights of decapod evolution.</title>
        <authorList>
            <person name="Jeong J.-H."/>
            <person name="Song I."/>
            <person name="Kim S."/>
            <person name="Choi T."/>
            <person name="Kim D."/>
            <person name="Ryu S."/>
            <person name="Kim W."/>
        </authorList>
    </citation>
    <scope>NUCLEOTIDE SEQUENCE [LARGE SCALE GENOMIC DNA]</scope>
    <source>
        <tissue evidence="2">Muscle</tissue>
    </source>
</reference>
<dbReference type="Proteomes" id="UP000324222">
    <property type="component" value="Unassembled WGS sequence"/>
</dbReference>
<accession>A0A5B7J6D5</accession>
<proteinExistence type="predicted"/>